<organism evidence="1">
    <name type="scientific">Opuntia streptacantha</name>
    <name type="common">Prickly pear cactus</name>
    <name type="synonym">Opuntia cardona</name>
    <dbReference type="NCBI Taxonomy" id="393608"/>
    <lineage>
        <taxon>Eukaryota</taxon>
        <taxon>Viridiplantae</taxon>
        <taxon>Streptophyta</taxon>
        <taxon>Embryophyta</taxon>
        <taxon>Tracheophyta</taxon>
        <taxon>Spermatophyta</taxon>
        <taxon>Magnoliopsida</taxon>
        <taxon>eudicotyledons</taxon>
        <taxon>Gunneridae</taxon>
        <taxon>Pentapetalae</taxon>
        <taxon>Caryophyllales</taxon>
        <taxon>Cactineae</taxon>
        <taxon>Cactaceae</taxon>
        <taxon>Opuntioideae</taxon>
        <taxon>Opuntia</taxon>
    </lineage>
</organism>
<accession>A0A7C9AQX8</accession>
<name>A0A7C9AQX8_OPUST</name>
<protein>
    <submittedName>
        <fullName evidence="1">Uncharacterized protein</fullName>
    </submittedName>
</protein>
<dbReference type="AlphaFoldDB" id="A0A7C9AQX8"/>
<sequence>MRTDGASSQGGFAHFPCVLLSNARTSDLHEEKFPAAGDFTGFSSLASGINSYPLGIQALCKGRSPFSATGTYMTSILENSAHVAISTLHPDQTAVGFVYKDSK</sequence>
<reference evidence="1" key="1">
    <citation type="journal article" date="2013" name="J. Plant Res.">
        <title>Effect of fungi and light on seed germination of three Opuntia species from semiarid lands of central Mexico.</title>
        <authorList>
            <person name="Delgado-Sanchez P."/>
            <person name="Jimenez-Bremont J.F."/>
            <person name="Guerrero-Gonzalez Mde L."/>
            <person name="Flores J."/>
        </authorList>
    </citation>
    <scope>NUCLEOTIDE SEQUENCE</scope>
    <source>
        <tissue evidence="1">Cladode</tissue>
    </source>
</reference>
<dbReference type="EMBL" id="GISG01261198">
    <property type="protein sequence ID" value="MBA4673939.1"/>
    <property type="molecule type" value="Transcribed_RNA"/>
</dbReference>
<proteinExistence type="predicted"/>
<reference evidence="1" key="2">
    <citation type="submission" date="2020-07" db="EMBL/GenBank/DDBJ databases">
        <authorList>
            <person name="Vera ALvarez R."/>
            <person name="Arias-Moreno D.M."/>
            <person name="Jimenez-Jacinto V."/>
            <person name="Jimenez-Bremont J.F."/>
            <person name="Swaminathan K."/>
            <person name="Moose S.P."/>
            <person name="Guerrero-Gonzalez M.L."/>
            <person name="Marino-Ramirez L."/>
            <person name="Landsman D."/>
            <person name="Rodriguez-Kessler M."/>
            <person name="Delgado-Sanchez P."/>
        </authorList>
    </citation>
    <scope>NUCLEOTIDE SEQUENCE</scope>
    <source>
        <tissue evidence="1">Cladode</tissue>
    </source>
</reference>
<evidence type="ECO:0000313" key="1">
    <source>
        <dbReference type="EMBL" id="MBA4673939.1"/>
    </source>
</evidence>